<keyword evidence="1" id="KW-0732">Signal</keyword>
<dbReference type="SUPFAM" id="SSF53850">
    <property type="entry name" value="Periplasmic binding protein-like II"/>
    <property type="match status" value="1"/>
</dbReference>
<reference evidence="3" key="1">
    <citation type="submission" date="2016-11" db="EMBL/GenBank/DDBJ databases">
        <authorList>
            <person name="Varghese N."/>
            <person name="Submissions S."/>
        </authorList>
    </citation>
    <scope>NUCLEOTIDE SEQUENCE [LARGE SCALE GENOMIC DNA]</scope>
    <source>
        <strain evidence="3">CGMCC 1.8995</strain>
    </source>
</reference>
<dbReference type="Gene3D" id="3.40.190.10">
    <property type="entry name" value="Periplasmic binding protein-like II"/>
    <property type="match status" value="2"/>
</dbReference>
<accession>A0A1M5LUF3</accession>
<evidence type="ECO:0000256" key="1">
    <source>
        <dbReference type="SAM" id="SignalP"/>
    </source>
</evidence>
<gene>
    <name evidence="2" type="ORF">SAMN05216361_2792</name>
</gene>
<dbReference type="STRING" id="634436.SAMN05216361_2792"/>
<proteinExistence type="predicted"/>
<feature type="chain" id="PRO_5012070304" evidence="1">
    <location>
        <begin position="22"/>
        <end position="292"/>
    </location>
</feature>
<evidence type="ECO:0000313" key="2">
    <source>
        <dbReference type="EMBL" id="SHG68651.1"/>
    </source>
</evidence>
<dbReference type="RefSeq" id="WP_073323460.1">
    <property type="nucleotide sequence ID" value="NZ_FQWD01000004.1"/>
</dbReference>
<keyword evidence="3" id="KW-1185">Reference proteome</keyword>
<organism evidence="2 3">
    <name type="scientific">Marisediminitalea aggregata</name>
    <dbReference type="NCBI Taxonomy" id="634436"/>
    <lineage>
        <taxon>Bacteria</taxon>
        <taxon>Pseudomonadati</taxon>
        <taxon>Pseudomonadota</taxon>
        <taxon>Gammaproteobacteria</taxon>
        <taxon>Alteromonadales</taxon>
        <taxon>Alteromonadaceae</taxon>
        <taxon>Marisediminitalea</taxon>
    </lineage>
</organism>
<evidence type="ECO:0000313" key="3">
    <source>
        <dbReference type="Proteomes" id="UP000184520"/>
    </source>
</evidence>
<name>A0A1M5LUF3_9ALTE</name>
<feature type="signal peptide" evidence="1">
    <location>
        <begin position="1"/>
        <end position="21"/>
    </location>
</feature>
<dbReference type="EMBL" id="FQWD01000004">
    <property type="protein sequence ID" value="SHG68651.1"/>
    <property type="molecule type" value="Genomic_DNA"/>
</dbReference>
<dbReference type="Proteomes" id="UP000184520">
    <property type="component" value="Unassembled WGS sequence"/>
</dbReference>
<protein>
    <submittedName>
        <fullName evidence="2">Extracellular solute-binding protein, family 3</fullName>
    </submittedName>
</protein>
<sequence>MRKWIVAVWCCAIGFSASANASQILRAPTFTTTHAIIDYLYEQLQLAIEATQEDFGEMKVVRVKVPVEEERQLRNLNEDIADIAWATCTRERNQDYTPIAVPSTAGLFGIRLAVVRQDDNNITQVNSLPALQKFVAVQSSKWRDFMVLQRNGITVLASDRFSAYRAVERGLADFYPRGAAEITEEMAAANVPQLTIAPNFALRYPVFFILYVKKDNTALAERLTAGFERTLQSGEFKALLNDKPWFREAKQLVQHRVFIDLENHEANADCMKAGQYVPNLLSQGNLNSDTLG</sequence>
<dbReference type="OrthoDB" id="547680at2"/>
<dbReference type="AlphaFoldDB" id="A0A1M5LUF3"/>